<comment type="caution">
    <text evidence="13">Lacks conserved residue(s) required for the propagation of feature annotation.</text>
</comment>
<dbReference type="InterPro" id="IPR022663">
    <property type="entry name" value="DapB_C"/>
</dbReference>
<dbReference type="AlphaFoldDB" id="A0A936TE29"/>
<comment type="catalytic activity">
    <reaction evidence="12 13">
        <text>(S)-2,3,4,5-tetrahydrodipicolinate + NAD(+) + H2O = (2S,4S)-4-hydroxy-2,3,4,5-tetrahydrodipicolinate + NADH + H(+)</text>
        <dbReference type="Rhea" id="RHEA:35323"/>
        <dbReference type="ChEBI" id="CHEBI:15377"/>
        <dbReference type="ChEBI" id="CHEBI:15378"/>
        <dbReference type="ChEBI" id="CHEBI:16845"/>
        <dbReference type="ChEBI" id="CHEBI:57540"/>
        <dbReference type="ChEBI" id="CHEBI:57945"/>
        <dbReference type="ChEBI" id="CHEBI:67139"/>
        <dbReference type="EC" id="1.17.1.8"/>
    </reaction>
</comment>
<feature type="domain" description="Dihydrodipicolinate reductase N-terminal" evidence="14">
    <location>
        <begin position="3"/>
        <end position="124"/>
    </location>
</feature>
<dbReference type="InterPro" id="IPR036291">
    <property type="entry name" value="NAD(P)-bd_dom_sf"/>
</dbReference>
<evidence type="ECO:0000256" key="4">
    <source>
        <dbReference type="ARBA" id="ARBA00022857"/>
    </source>
</evidence>
<protein>
    <recommendedName>
        <fullName evidence="10 13">4-hydroxy-tetrahydrodipicolinate reductase</fullName>
        <shortName evidence="13">HTPA reductase</shortName>
        <ecNumber evidence="10 13">1.17.1.8</ecNumber>
    </recommendedName>
</protein>
<dbReference type="FunFam" id="3.30.360.10:FF:000009">
    <property type="entry name" value="4-hydroxy-tetrahydrodipicolinate reductase"/>
    <property type="match status" value="1"/>
</dbReference>
<feature type="domain" description="Dihydrodipicolinate reductase C-terminal" evidence="15">
    <location>
        <begin position="127"/>
        <end position="258"/>
    </location>
</feature>
<evidence type="ECO:0000259" key="15">
    <source>
        <dbReference type="Pfam" id="PF05173"/>
    </source>
</evidence>
<dbReference type="InterPro" id="IPR023940">
    <property type="entry name" value="DHDPR_bac"/>
</dbReference>
<evidence type="ECO:0000256" key="1">
    <source>
        <dbReference type="ARBA" id="ARBA00006642"/>
    </source>
</evidence>
<proteinExistence type="inferred from homology"/>
<dbReference type="PANTHER" id="PTHR20836">
    <property type="entry name" value="DIHYDRODIPICOLINATE REDUCTASE"/>
    <property type="match status" value="1"/>
</dbReference>
<name>A0A936TE29_9ACTN</name>
<evidence type="ECO:0000259" key="14">
    <source>
        <dbReference type="Pfam" id="PF01113"/>
    </source>
</evidence>
<dbReference type="GO" id="GO:0008839">
    <property type="term" value="F:4-hydroxy-tetrahydrodipicolinate reductase"/>
    <property type="evidence" value="ECO:0007669"/>
    <property type="project" value="UniProtKB-UniRule"/>
</dbReference>
<feature type="active site" description="Proton donor" evidence="13">
    <location>
        <position position="155"/>
    </location>
</feature>
<feature type="binding site" evidence="13">
    <location>
        <position position="35"/>
    </location>
    <ligand>
        <name>NAD(+)</name>
        <dbReference type="ChEBI" id="CHEBI:57540"/>
    </ligand>
</feature>
<dbReference type="PIRSF" id="PIRSF000161">
    <property type="entry name" value="DHPR"/>
    <property type="match status" value="1"/>
</dbReference>
<dbReference type="CDD" id="cd02274">
    <property type="entry name" value="DHDPR_N"/>
    <property type="match status" value="1"/>
</dbReference>
<dbReference type="Pfam" id="PF05173">
    <property type="entry name" value="DapB_C"/>
    <property type="match status" value="1"/>
</dbReference>
<dbReference type="GO" id="GO:0050661">
    <property type="term" value="F:NADP binding"/>
    <property type="evidence" value="ECO:0007669"/>
    <property type="project" value="UniProtKB-UniRule"/>
</dbReference>
<keyword evidence="6 13" id="KW-0560">Oxidoreductase</keyword>
<dbReference type="EC" id="1.17.1.8" evidence="10 13"/>
<dbReference type="GO" id="GO:0005829">
    <property type="term" value="C:cytosol"/>
    <property type="evidence" value="ECO:0007669"/>
    <property type="project" value="TreeGrafter"/>
</dbReference>
<evidence type="ECO:0000313" key="17">
    <source>
        <dbReference type="Proteomes" id="UP000727993"/>
    </source>
</evidence>
<feature type="binding site" evidence="13">
    <location>
        <begin position="121"/>
        <end position="124"/>
    </location>
    <ligand>
        <name>NAD(+)</name>
        <dbReference type="ChEBI" id="CHEBI:57540"/>
    </ligand>
</feature>
<evidence type="ECO:0000256" key="5">
    <source>
        <dbReference type="ARBA" id="ARBA00022915"/>
    </source>
</evidence>
<evidence type="ECO:0000256" key="3">
    <source>
        <dbReference type="ARBA" id="ARBA00022605"/>
    </source>
</evidence>
<keyword evidence="8 13" id="KW-0457">Lysine biosynthesis</keyword>
<sequence>MTIRVGVFGAGGRMGSAVCQAVAADSELELVAAVDPHHAGLDLSAVAGPTVGDLQIAHDADSLAAAGAQVVVDFTHLDAARANLAWLADAGIHAVVGTTGFDDVDLARFRSEFIRSNCVIAPNFAIGAILMMRLAADAAPYFETAEVIEYHHDQKVDAPSGTAMLTAERIADASAQWADDPTTTTVVEGARGGEAQPGVRIHSVRMRGMVAHQEVVLGTTGQTLTIRHDSYDRTSFMPGVVMAAKAIADRPGVTVGLDVLLDL</sequence>
<dbReference type="EMBL" id="JADJZA010000004">
    <property type="protein sequence ID" value="MBK9296652.1"/>
    <property type="molecule type" value="Genomic_DNA"/>
</dbReference>
<dbReference type="PANTHER" id="PTHR20836:SF0">
    <property type="entry name" value="4-HYDROXY-TETRAHYDRODIPICOLINATE REDUCTASE 1, CHLOROPLASTIC-RELATED"/>
    <property type="match status" value="1"/>
</dbReference>
<reference evidence="16 17" key="1">
    <citation type="submission" date="2020-10" db="EMBL/GenBank/DDBJ databases">
        <title>Connecting structure to function with the recovery of over 1000 high-quality activated sludge metagenome-assembled genomes encoding full-length rRNA genes using long-read sequencing.</title>
        <authorList>
            <person name="Singleton C.M."/>
            <person name="Petriglieri F."/>
            <person name="Kristensen J.M."/>
            <person name="Kirkegaard R.H."/>
            <person name="Michaelsen T.Y."/>
            <person name="Andersen M.H."/>
            <person name="Karst S.M."/>
            <person name="Dueholm M.S."/>
            <person name="Nielsen P.H."/>
            <person name="Albertsen M."/>
        </authorList>
    </citation>
    <scope>NUCLEOTIDE SEQUENCE [LARGE SCALE GENOMIC DNA]</scope>
    <source>
        <strain evidence="16">Lyne_18-Q3-R50-59_MAXAC.006</strain>
    </source>
</reference>
<comment type="subunit">
    <text evidence="13">Homotetramer.</text>
</comment>
<evidence type="ECO:0000256" key="2">
    <source>
        <dbReference type="ARBA" id="ARBA00022490"/>
    </source>
</evidence>
<evidence type="ECO:0000256" key="8">
    <source>
        <dbReference type="ARBA" id="ARBA00023154"/>
    </source>
</evidence>
<dbReference type="Pfam" id="PF01113">
    <property type="entry name" value="DapB_N"/>
    <property type="match status" value="1"/>
</dbReference>
<keyword evidence="5 13" id="KW-0220">Diaminopimelate biosynthesis</keyword>
<comment type="subcellular location">
    <subcellularLocation>
        <location evidence="13">Cytoplasm</location>
    </subcellularLocation>
</comment>
<comment type="function">
    <text evidence="13">Catalyzes the conversion of 4-hydroxy-tetrahydrodipicolinate (HTPA) to tetrahydrodipicolinate.</text>
</comment>
<evidence type="ECO:0000256" key="9">
    <source>
        <dbReference type="ARBA" id="ARBA00037922"/>
    </source>
</evidence>
<keyword evidence="7 13" id="KW-0520">NAD</keyword>
<feature type="binding site" evidence="13">
    <location>
        <begin position="97"/>
        <end position="99"/>
    </location>
    <ligand>
        <name>NAD(+)</name>
        <dbReference type="ChEBI" id="CHEBI:57540"/>
    </ligand>
</feature>
<evidence type="ECO:0000256" key="6">
    <source>
        <dbReference type="ARBA" id="ARBA00023002"/>
    </source>
</evidence>
<keyword evidence="2 13" id="KW-0963">Cytoplasm</keyword>
<dbReference type="InterPro" id="IPR000846">
    <property type="entry name" value="DapB_N"/>
</dbReference>
<comment type="pathway">
    <text evidence="9 13">Amino-acid biosynthesis; L-lysine biosynthesis via DAP pathway; (S)-tetrahydrodipicolinate from L-aspartate: step 4/4.</text>
</comment>
<dbReference type="Gene3D" id="3.40.50.720">
    <property type="entry name" value="NAD(P)-binding Rossmann-like Domain"/>
    <property type="match status" value="1"/>
</dbReference>
<dbReference type="GO" id="GO:0016726">
    <property type="term" value="F:oxidoreductase activity, acting on CH or CH2 groups, NAD or NADP as acceptor"/>
    <property type="evidence" value="ECO:0007669"/>
    <property type="project" value="UniProtKB-UniRule"/>
</dbReference>
<dbReference type="GO" id="GO:0051287">
    <property type="term" value="F:NAD binding"/>
    <property type="evidence" value="ECO:0007669"/>
    <property type="project" value="UniProtKB-UniRule"/>
</dbReference>
<dbReference type="GO" id="GO:0019877">
    <property type="term" value="P:diaminopimelate biosynthetic process"/>
    <property type="evidence" value="ECO:0007669"/>
    <property type="project" value="UniProtKB-UniRule"/>
</dbReference>
<evidence type="ECO:0000256" key="12">
    <source>
        <dbReference type="ARBA" id="ARBA00049396"/>
    </source>
</evidence>
<dbReference type="NCBIfam" id="TIGR00036">
    <property type="entry name" value="dapB"/>
    <property type="match status" value="1"/>
</dbReference>
<feature type="binding site" evidence="13">
    <location>
        <begin position="9"/>
        <end position="14"/>
    </location>
    <ligand>
        <name>NAD(+)</name>
        <dbReference type="ChEBI" id="CHEBI:57540"/>
    </ligand>
</feature>
<evidence type="ECO:0000256" key="13">
    <source>
        <dbReference type="HAMAP-Rule" id="MF_00102"/>
    </source>
</evidence>
<feature type="binding site" evidence="13">
    <location>
        <position position="152"/>
    </location>
    <ligand>
        <name>(S)-2,3,4,5-tetrahydrodipicolinate</name>
        <dbReference type="ChEBI" id="CHEBI:16845"/>
    </ligand>
</feature>
<organism evidence="16 17">
    <name type="scientific">Candidatus Neomicrothrix subdominans</name>
    <dbReference type="NCBI Taxonomy" id="2954438"/>
    <lineage>
        <taxon>Bacteria</taxon>
        <taxon>Bacillati</taxon>
        <taxon>Actinomycetota</taxon>
        <taxon>Acidimicrobiia</taxon>
        <taxon>Acidimicrobiales</taxon>
        <taxon>Microthrixaceae</taxon>
        <taxon>Candidatus Neomicrothrix</taxon>
    </lineage>
</organism>
<evidence type="ECO:0000313" key="16">
    <source>
        <dbReference type="EMBL" id="MBK9296652.1"/>
    </source>
</evidence>
<accession>A0A936TE29</accession>
<evidence type="ECO:0000256" key="11">
    <source>
        <dbReference type="ARBA" id="ARBA00049080"/>
    </source>
</evidence>
<comment type="similarity">
    <text evidence="1 13">Belongs to the DapB family.</text>
</comment>
<dbReference type="HAMAP" id="MF_00102">
    <property type="entry name" value="DapB"/>
    <property type="match status" value="1"/>
</dbReference>
<dbReference type="Proteomes" id="UP000727993">
    <property type="component" value="Unassembled WGS sequence"/>
</dbReference>
<keyword evidence="3 13" id="KW-0028">Amino-acid biosynthesis</keyword>
<comment type="catalytic activity">
    <reaction evidence="11 13">
        <text>(S)-2,3,4,5-tetrahydrodipicolinate + NADP(+) + H2O = (2S,4S)-4-hydroxy-2,3,4,5-tetrahydrodipicolinate + NADPH + H(+)</text>
        <dbReference type="Rhea" id="RHEA:35331"/>
        <dbReference type="ChEBI" id="CHEBI:15377"/>
        <dbReference type="ChEBI" id="CHEBI:15378"/>
        <dbReference type="ChEBI" id="CHEBI:16845"/>
        <dbReference type="ChEBI" id="CHEBI:57783"/>
        <dbReference type="ChEBI" id="CHEBI:58349"/>
        <dbReference type="ChEBI" id="CHEBI:67139"/>
        <dbReference type="EC" id="1.17.1.8"/>
    </reaction>
</comment>
<gene>
    <name evidence="13" type="primary">dapB</name>
    <name evidence="16" type="ORF">IPN02_07370</name>
</gene>
<keyword evidence="4 13" id="KW-0521">NADP</keyword>
<evidence type="ECO:0000256" key="7">
    <source>
        <dbReference type="ARBA" id="ARBA00023027"/>
    </source>
</evidence>
<dbReference type="PROSITE" id="PS01298">
    <property type="entry name" value="DAPB"/>
    <property type="match status" value="1"/>
</dbReference>
<comment type="caution">
    <text evidence="13">Was originally thought to be a dihydrodipicolinate reductase (DHDPR), catalyzing the conversion of dihydrodipicolinate to tetrahydrodipicolinate. However, it was shown in E.coli that the substrate of the enzymatic reaction is not dihydrodipicolinate (DHDP) but in fact (2S,4S)-4-hydroxy-2,3,4,5-tetrahydrodipicolinic acid (HTPA), the product released by the DapA-catalyzed reaction.</text>
</comment>
<comment type="caution">
    <text evidence="16">The sequence shown here is derived from an EMBL/GenBank/DDBJ whole genome shotgun (WGS) entry which is preliminary data.</text>
</comment>
<dbReference type="InterPro" id="IPR022664">
    <property type="entry name" value="DapB_N_CS"/>
</dbReference>
<evidence type="ECO:0000256" key="10">
    <source>
        <dbReference type="ARBA" id="ARBA00038983"/>
    </source>
</evidence>
<dbReference type="GO" id="GO:0009089">
    <property type="term" value="P:lysine biosynthetic process via diaminopimelate"/>
    <property type="evidence" value="ECO:0007669"/>
    <property type="project" value="UniProtKB-UniRule"/>
</dbReference>
<feature type="binding site" evidence="13">
    <location>
        <begin position="161"/>
        <end position="162"/>
    </location>
    <ligand>
        <name>(S)-2,3,4,5-tetrahydrodipicolinate</name>
        <dbReference type="ChEBI" id="CHEBI:16845"/>
    </ligand>
</feature>
<dbReference type="SUPFAM" id="SSF55347">
    <property type="entry name" value="Glyceraldehyde-3-phosphate dehydrogenase-like, C-terminal domain"/>
    <property type="match status" value="1"/>
</dbReference>
<dbReference type="SUPFAM" id="SSF51735">
    <property type="entry name" value="NAD(P)-binding Rossmann-fold domains"/>
    <property type="match status" value="1"/>
</dbReference>
<dbReference type="Gene3D" id="3.30.360.10">
    <property type="entry name" value="Dihydrodipicolinate Reductase, domain 2"/>
    <property type="match status" value="1"/>
</dbReference>
<feature type="active site" description="Proton donor/acceptor" evidence="13">
    <location>
        <position position="151"/>
    </location>
</feature>